<comment type="caution">
    <text evidence="2">The sequence shown here is derived from an EMBL/GenBank/DDBJ whole genome shotgun (WGS) entry which is preliminary data.</text>
</comment>
<dbReference type="Gene3D" id="2.30.40.10">
    <property type="entry name" value="Urease, subunit C, domain 1"/>
    <property type="match status" value="1"/>
</dbReference>
<dbReference type="PANTHER" id="PTHR32027:SF0">
    <property type="entry name" value="CYTOSINE DEAMINASE"/>
    <property type="match status" value="1"/>
</dbReference>
<dbReference type="InterPro" id="IPR013108">
    <property type="entry name" value="Amidohydro_3"/>
</dbReference>
<reference evidence="2 3" key="1">
    <citation type="submission" date="2021-06" db="EMBL/GenBank/DDBJ databases">
        <title>50 bacteria genomes isolated from Dapeng, Shenzhen, China.</title>
        <authorList>
            <person name="Zheng W."/>
            <person name="Yu S."/>
            <person name="Huang Y."/>
        </authorList>
    </citation>
    <scope>NUCLEOTIDE SEQUENCE [LARGE SCALE GENOMIC DNA]</scope>
    <source>
        <strain evidence="2 3">DP1N14-2</strain>
    </source>
</reference>
<accession>A0ABS7NJC1</accession>
<dbReference type="InterPro" id="IPR032466">
    <property type="entry name" value="Metal_Hydrolase"/>
</dbReference>
<dbReference type="InterPro" id="IPR011059">
    <property type="entry name" value="Metal-dep_hydrolase_composite"/>
</dbReference>
<dbReference type="Gene3D" id="3.20.20.140">
    <property type="entry name" value="Metal-dependent hydrolases"/>
    <property type="match status" value="1"/>
</dbReference>
<feature type="domain" description="Amidohydrolase 3" evidence="1">
    <location>
        <begin position="105"/>
        <end position="370"/>
    </location>
</feature>
<evidence type="ECO:0000313" key="2">
    <source>
        <dbReference type="EMBL" id="MBY6141285.1"/>
    </source>
</evidence>
<dbReference type="RefSeq" id="WP_222509360.1">
    <property type="nucleotide sequence ID" value="NZ_JAHVJA010000009.1"/>
</dbReference>
<dbReference type="PANTHER" id="PTHR32027">
    <property type="entry name" value="CYTOSINE DEAMINASE"/>
    <property type="match status" value="1"/>
</dbReference>
<dbReference type="Proteomes" id="UP000766629">
    <property type="component" value="Unassembled WGS sequence"/>
</dbReference>
<gene>
    <name evidence="2" type="ORF">KUV26_17750</name>
</gene>
<evidence type="ECO:0000259" key="1">
    <source>
        <dbReference type="Pfam" id="PF07969"/>
    </source>
</evidence>
<protein>
    <submittedName>
        <fullName evidence="2">Amidohydrolase family protein</fullName>
    </submittedName>
</protein>
<keyword evidence="3" id="KW-1185">Reference proteome</keyword>
<dbReference type="EMBL" id="JAHVJA010000009">
    <property type="protein sequence ID" value="MBY6141285.1"/>
    <property type="molecule type" value="Genomic_DNA"/>
</dbReference>
<organism evidence="2 3">
    <name type="scientific">Leisingera daeponensis</name>
    <dbReference type="NCBI Taxonomy" id="405746"/>
    <lineage>
        <taxon>Bacteria</taxon>
        <taxon>Pseudomonadati</taxon>
        <taxon>Pseudomonadota</taxon>
        <taxon>Alphaproteobacteria</taxon>
        <taxon>Rhodobacterales</taxon>
        <taxon>Roseobacteraceae</taxon>
        <taxon>Leisingera</taxon>
    </lineage>
</organism>
<proteinExistence type="predicted"/>
<dbReference type="SUPFAM" id="SSF51556">
    <property type="entry name" value="Metallo-dependent hydrolases"/>
    <property type="match status" value="1"/>
</dbReference>
<name>A0ABS7NJC1_9RHOB</name>
<evidence type="ECO:0000313" key="3">
    <source>
        <dbReference type="Proteomes" id="UP000766629"/>
    </source>
</evidence>
<sequence>MRDTLPADARLPGVLIPAALIAAADRFGGQLYSDCLAGDLVLREGRAVALEPATAQPSRLVLSKFTEPHVHLDKCHTIDRMQGIGGGLGDAIAAQAQDRRIWTAEDIRRRAGRGLQELLSAGCATVRTHVDWGISPDPAAAPLAWDILRELKEEAPAGVILQRAALTAADMMADISYARACARRVAQSGGVLGAFVLGQPERQAGILNTFRAAEEAGLALDFHVDEGLAPGLDGLEMIADAALETGFQGPVLCGHACSLMNRTDEDAQRIADKLARAGISVAALPATNLYLQGRSAGTPDRRGLTRIHELQAAGVNVVLGTDNVRDAFCPLGSHDPLATLSLAALAAHLDPPFGSHLPMITTGARKALGLAPVTVDGAAIGDLQLFDALSVTDILGSRAAPQPLAEALQGEQQ</sequence>
<dbReference type="InterPro" id="IPR052349">
    <property type="entry name" value="Metallo-hydrolase_Enzymes"/>
</dbReference>
<dbReference type="Pfam" id="PF07969">
    <property type="entry name" value="Amidohydro_3"/>
    <property type="match status" value="1"/>
</dbReference>